<dbReference type="EMBL" id="JAIRBM010000019">
    <property type="protein sequence ID" value="MBZ6078529.1"/>
    <property type="molecule type" value="Genomic_DNA"/>
</dbReference>
<dbReference type="RefSeq" id="WP_224315278.1">
    <property type="nucleotide sequence ID" value="NZ_JAIRBM010000019.1"/>
</dbReference>
<dbReference type="Gene3D" id="3.30.9.10">
    <property type="entry name" value="D-Amino Acid Oxidase, subunit A, domain 2"/>
    <property type="match status" value="1"/>
</dbReference>
<dbReference type="Gene3D" id="3.50.50.60">
    <property type="entry name" value="FAD/NAD(P)-binding domain"/>
    <property type="match status" value="1"/>
</dbReference>
<accession>A0ABS7VSJ7</accession>
<gene>
    <name evidence="6" type="primary">solA</name>
    <name evidence="6" type="ORF">K9B37_19920</name>
</gene>
<evidence type="ECO:0000256" key="3">
    <source>
        <dbReference type="ARBA" id="ARBA00022827"/>
    </source>
</evidence>
<dbReference type="InterPro" id="IPR045170">
    <property type="entry name" value="MTOX"/>
</dbReference>
<evidence type="ECO:0000313" key="7">
    <source>
        <dbReference type="Proteomes" id="UP000704176"/>
    </source>
</evidence>
<evidence type="ECO:0000256" key="2">
    <source>
        <dbReference type="ARBA" id="ARBA00022630"/>
    </source>
</evidence>
<dbReference type="SUPFAM" id="SSF54373">
    <property type="entry name" value="FAD-linked reductases, C-terminal domain"/>
    <property type="match status" value="1"/>
</dbReference>
<dbReference type="InterPro" id="IPR036188">
    <property type="entry name" value="FAD/NAD-bd_sf"/>
</dbReference>
<keyword evidence="7" id="KW-1185">Reference proteome</keyword>
<dbReference type="PANTHER" id="PTHR10961:SF7">
    <property type="entry name" value="FAD DEPENDENT OXIDOREDUCTASE DOMAIN-CONTAINING PROTEIN"/>
    <property type="match status" value="1"/>
</dbReference>
<evidence type="ECO:0000256" key="4">
    <source>
        <dbReference type="ARBA" id="ARBA00023002"/>
    </source>
</evidence>
<dbReference type="GO" id="GO:0050131">
    <property type="term" value="F:N-methyl-L-amino-acid oxidase activity"/>
    <property type="evidence" value="ECO:0007669"/>
    <property type="project" value="UniProtKB-EC"/>
</dbReference>
<keyword evidence="3" id="KW-0274">FAD</keyword>
<protein>
    <submittedName>
        <fullName evidence="6">N-methyl-L-tryptophan oxidase</fullName>
        <ecNumber evidence="6">1.5.3.2</ecNumber>
    </submittedName>
</protein>
<keyword evidence="2" id="KW-0285">Flavoprotein</keyword>
<dbReference type="PANTHER" id="PTHR10961">
    <property type="entry name" value="PEROXISOMAL SARCOSINE OXIDASE"/>
    <property type="match status" value="1"/>
</dbReference>
<dbReference type="EC" id="1.5.3.2" evidence="6"/>
<reference evidence="6 7" key="1">
    <citation type="submission" date="2021-09" db="EMBL/GenBank/DDBJ databases">
        <title>The complete genome sequence of a new microorganism.</title>
        <authorList>
            <person name="Zi Z."/>
        </authorList>
    </citation>
    <scope>NUCLEOTIDE SEQUENCE [LARGE SCALE GENOMIC DNA]</scope>
    <source>
        <strain evidence="6 7">WGZ8</strain>
    </source>
</reference>
<name>A0ABS7VSJ7_9HYPH</name>
<comment type="cofactor">
    <cofactor evidence="1">
        <name>FAD</name>
        <dbReference type="ChEBI" id="CHEBI:57692"/>
    </cofactor>
</comment>
<dbReference type="SUPFAM" id="SSF51905">
    <property type="entry name" value="FAD/NAD(P)-binding domain"/>
    <property type="match status" value="1"/>
</dbReference>
<dbReference type="InterPro" id="IPR006076">
    <property type="entry name" value="FAD-dep_OxRdtase"/>
</dbReference>
<sequence length="404" mass="43856">MAGHTPGWDVAVVGLGAMGSAALYQLAKQGVRVLGIDQFTPPHDRGSTHGETRITRQAIGEGAAYVPLALRSNEIWRELEGETGERLLKQVGCLIIGRMDQATNGPIRTSFLATTKRAAEDYGISHEIHGADQIRARYPQFMPQDGEIGYFEPGGGYLDPERCVAAQLRRAQDFGADLHFGTNVLSLTGVGNGVQITTSQGIVHVSKVIVSAGPWAPELLGAPFDRLLSPSRQVMHWFPVAQDMTSAWANSPVFIWAPSADPKDFFYGFPSLPGSGSMKTAGEQYDEVTTPQTVTRAVDPAEPEAMYRAYLRGRLRGVGSESIKSLTCLYTVTPDSHFLIDWHPENDRILVVSPCSGHGFKHSAAVGEAAAQVIVEGQSQIDLSPFALSRFRWSHESCNCKAYS</sequence>
<comment type="caution">
    <text evidence="6">The sequence shown here is derived from an EMBL/GenBank/DDBJ whole genome shotgun (WGS) entry which is preliminary data.</text>
</comment>
<dbReference type="NCBIfam" id="NF008425">
    <property type="entry name" value="PRK11259.1"/>
    <property type="match status" value="1"/>
</dbReference>
<feature type="domain" description="FAD dependent oxidoreductase" evidence="5">
    <location>
        <begin position="9"/>
        <end position="372"/>
    </location>
</feature>
<evidence type="ECO:0000256" key="1">
    <source>
        <dbReference type="ARBA" id="ARBA00001974"/>
    </source>
</evidence>
<keyword evidence="4 6" id="KW-0560">Oxidoreductase</keyword>
<dbReference type="Pfam" id="PF01266">
    <property type="entry name" value="DAO"/>
    <property type="match status" value="1"/>
</dbReference>
<evidence type="ECO:0000259" key="5">
    <source>
        <dbReference type="Pfam" id="PF01266"/>
    </source>
</evidence>
<evidence type="ECO:0000313" key="6">
    <source>
        <dbReference type="EMBL" id="MBZ6078529.1"/>
    </source>
</evidence>
<organism evidence="6 7">
    <name type="scientific">Microvirga puerhi</name>
    <dbReference type="NCBI Taxonomy" id="2876078"/>
    <lineage>
        <taxon>Bacteria</taxon>
        <taxon>Pseudomonadati</taxon>
        <taxon>Pseudomonadota</taxon>
        <taxon>Alphaproteobacteria</taxon>
        <taxon>Hyphomicrobiales</taxon>
        <taxon>Methylobacteriaceae</taxon>
        <taxon>Microvirga</taxon>
    </lineage>
</organism>
<dbReference type="Proteomes" id="UP000704176">
    <property type="component" value="Unassembled WGS sequence"/>
</dbReference>
<proteinExistence type="predicted"/>